<feature type="domain" description="Histidine kinase" evidence="13">
    <location>
        <begin position="587"/>
        <end position="803"/>
    </location>
</feature>
<dbReference type="CDD" id="cd16922">
    <property type="entry name" value="HATPase_EvgS-ArcB-TorS-like"/>
    <property type="match status" value="1"/>
</dbReference>
<dbReference type="Gene3D" id="3.30.565.10">
    <property type="entry name" value="Histidine kinase-like ATPase, C-terminal domain"/>
    <property type="match status" value="1"/>
</dbReference>
<feature type="modified residue" description="4-aspartylphosphate" evidence="10">
    <location>
        <position position="872"/>
    </location>
</feature>
<comment type="caution">
    <text evidence="15">The sequence shown here is derived from an EMBL/GenBank/DDBJ whole genome shotgun (WGS) entry which is preliminary data.</text>
</comment>
<evidence type="ECO:0000256" key="7">
    <source>
        <dbReference type="ARBA" id="ARBA00022989"/>
    </source>
</evidence>
<evidence type="ECO:0000259" key="13">
    <source>
        <dbReference type="PROSITE" id="PS50109"/>
    </source>
</evidence>
<evidence type="ECO:0000256" key="6">
    <source>
        <dbReference type="ARBA" id="ARBA00022692"/>
    </source>
</evidence>
<dbReference type="EMBL" id="JWLW01000013">
    <property type="protein sequence ID" value="KHT53698.1"/>
    <property type="molecule type" value="Genomic_DNA"/>
</dbReference>
<dbReference type="SUPFAM" id="SSF55874">
    <property type="entry name" value="ATPase domain of HSP90 chaperone/DNA topoisomerase II/histidine kinase"/>
    <property type="match status" value="1"/>
</dbReference>
<evidence type="ECO:0000256" key="5">
    <source>
        <dbReference type="ARBA" id="ARBA00022553"/>
    </source>
</evidence>
<dbReference type="InterPro" id="IPR003661">
    <property type="entry name" value="HisK_dim/P_dom"/>
</dbReference>
<evidence type="ECO:0000256" key="1">
    <source>
        <dbReference type="ARBA" id="ARBA00000085"/>
    </source>
</evidence>
<feature type="transmembrane region" description="Helical" evidence="12">
    <location>
        <begin position="12"/>
        <end position="31"/>
    </location>
</feature>
<dbReference type="InterPro" id="IPR005467">
    <property type="entry name" value="His_kinase_dom"/>
</dbReference>
<dbReference type="PROSITE" id="PS50109">
    <property type="entry name" value="HIS_KIN"/>
    <property type="match status" value="1"/>
</dbReference>
<comment type="catalytic activity">
    <reaction evidence="1">
        <text>ATP + protein L-histidine = ADP + protein N-phospho-L-histidine.</text>
        <dbReference type="EC" id="2.7.13.3"/>
    </reaction>
</comment>
<name>A0A0B3Y9T2_9ALTE</name>
<evidence type="ECO:0000259" key="14">
    <source>
        <dbReference type="PROSITE" id="PS50110"/>
    </source>
</evidence>
<dbReference type="CDD" id="cd17546">
    <property type="entry name" value="REC_hyHK_CKI1_RcsC-like"/>
    <property type="match status" value="1"/>
</dbReference>
<dbReference type="InterPro" id="IPR029151">
    <property type="entry name" value="Sensor-like_sf"/>
</dbReference>
<evidence type="ECO:0000313" key="16">
    <source>
        <dbReference type="Proteomes" id="UP000031197"/>
    </source>
</evidence>
<dbReference type="SMART" id="SM00388">
    <property type="entry name" value="HisKA"/>
    <property type="match status" value="1"/>
</dbReference>
<keyword evidence="9 12" id="KW-0472">Membrane</keyword>
<evidence type="ECO:0000256" key="8">
    <source>
        <dbReference type="ARBA" id="ARBA00023012"/>
    </source>
</evidence>
<dbReference type="SMART" id="SM00448">
    <property type="entry name" value="REC"/>
    <property type="match status" value="1"/>
</dbReference>
<dbReference type="InterPro" id="IPR004358">
    <property type="entry name" value="Sig_transdc_His_kin-like_C"/>
</dbReference>
<dbReference type="SUPFAM" id="SSF52172">
    <property type="entry name" value="CheY-like"/>
    <property type="match status" value="1"/>
</dbReference>
<dbReference type="Pfam" id="PF00072">
    <property type="entry name" value="Response_reg"/>
    <property type="match status" value="1"/>
</dbReference>
<dbReference type="PROSITE" id="PS50110">
    <property type="entry name" value="RESPONSE_REGULATORY"/>
    <property type="match status" value="1"/>
</dbReference>
<dbReference type="EC" id="2.7.13.3" evidence="3"/>
<dbReference type="Gene3D" id="3.40.50.2300">
    <property type="match status" value="1"/>
</dbReference>
<sequence length="943" mass="103716">MKIGSISFSFTWSSAFQALFVCALGAGLNALNPPFDSSGIATFGVGAAVYASLRFSPLISVPIALVISLPMWLSEGSIVGKESLTLLPIVLSFFGYNKSLRQVIKVGAGFWSIVFLPVLLLEHSLYDSDNVNMLFSGVLVTWVSGVLGLVTGHFAYLAIHGLKRQTSNKSERITLHFLLGYFFSGCFFVASMAVIYLSVSLFQHQQEQQIHSYMKQRVKVLEFQLSTFIRHHQNAIISTAQVLSNSASKNSLETTAGANLQIVASHNPEFLTFLVADESGDITHAYPSSMLEKARKNGLPNVSYRPYFYEVMQSGTPFLSNVFQGRGFGNDPIVAISAPILDRDGVPKGIVEGSLSLKSFNAIDDLSLGGFLMLIEDQKGEVIYASDALAMKPLTKAPFYSCEPNCGVEVEEVNNGSGSQGRKWLRFTESLSFANWKVSYYFDKRLLHASMSSYLLKDLLLLLALSAFGTFTGYVVAKMVGAPIRRLVRYIAEFDPNQKNGNKAPQRALHIQELSSLSDEFMGLEARLLGAFDELKKAKEVEQELNKELNELNQSLEQRIEEKTEHLALALKEAEAANVAKTQFLANMSHEIRTPMNGIVGSCDLMLDNALPEHVAVRAKTISRSATNLLIILDSILDWSKIESGKMLCDIQRCDIRELLTASCELYRHTAQIKGYDVTLRISSDVPEVLNIDAGKVAQVLNNLLSNAIKFTNEGEVSVNVSYAHQGLKVSVLDTGIGIAPDKLHLIFEKFEQADASTTRHYGGTGLGLAISKGLIELLGGELYVESELDVGTSFTFHIPATICWGGIQQQREAPPSLPSAIRVLLAEDNDINADIVIEMLKSENIKCIRTKNGLDAVAAEKKHDFDVILMDCQMPIMDGHTASRLIREEGRNKDKVKIIALTANAFIEDKNACLEAGMNAHLSKPIRKQVLFDCIARELARV</sequence>
<keyword evidence="4" id="KW-1003">Cell membrane</keyword>
<keyword evidence="15" id="KW-0808">Transferase</keyword>
<dbReference type="InterPro" id="IPR036097">
    <property type="entry name" value="HisK_dim/P_sf"/>
</dbReference>
<keyword evidence="11" id="KW-0175">Coiled coil</keyword>
<keyword evidence="5 10" id="KW-0597">Phosphoprotein</keyword>
<dbReference type="GO" id="GO:0005886">
    <property type="term" value="C:plasma membrane"/>
    <property type="evidence" value="ECO:0007669"/>
    <property type="project" value="UniProtKB-SubCell"/>
</dbReference>
<dbReference type="OrthoDB" id="9810730at2"/>
<dbReference type="InterPro" id="IPR036890">
    <property type="entry name" value="HATPase_C_sf"/>
</dbReference>
<proteinExistence type="predicted"/>
<dbReference type="SMART" id="SM00387">
    <property type="entry name" value="HATPase_c"/>
    <property type="match status" value="1"/>
</dbReference>
<dbReference type="Proteomes" id="UP000031197">
    <property type="component" value="Unassembled WGS sequence"/>
</dbReference>
<evidence type="ECO:0000256" key="9">
    <source>
        <dbReference type="ARBA" id="ARBA00023136"/>
    </source>
</evidence>
<dbReference type="InterPro" id="IPR003594">
    <property type="entry name" value="HATPase_dom"/>
</dbReference>
<keyword evidence="8" id="KW-0902">Two-component regulatory system</keyword>
<feature type="transmembrane region" description="Helical" evidence="12">
    <location>
        <begin position="43"/>
        <end position="72"/>
    </location>
</feature>
<comment type="subcellular location">
    <subcellularLocation>
        <location evidence="2">Cell membrane</location>
        <topology evidence="2">Multi-pass membrane protein</topology>
    </subcellularLocation>
</comment>
<evidence type="ECO:0000256" key="11">
    <source>
        <dbReference type="SAM" id="Coils"/>
    </source>
</evidence>
<dbReference type="FunFam" id="3.30.565.10:FF:000010">
    <property type="entry name" value="Sensor histidine kinase RcsC"/>
    <property type="match status" value="1"/>
</dbReference>
<feature type="transmembrane region" description="Helical" evidence="12">
    <location>
        <begin position="103"/>
        <end position="121"/>
    </location>
</feature>
<organism evidence="15 16">
    <name type="scientific">Alteromonas marina</name>
    <dbReference type="NCBI Taxonomy" id="203795"/>
    <lineage>
        <taxon>Bacteria</taxon>
        <taxon>Pseudomonadati</taxon>
        <taxon>Pseudomonadota</taxon>
        <taxon>Gammaproteobacteria</taxon>
        <taxon>Alteromonadales</taxon>
        <taxon>Alteromonadaceae</taxon>
        <taxon>Alteromonas/Salinimonas group</taxon>
        <taxon>Alteromonas</taxon>
    </lineage>
</organism>
<dbReference type="Gene3D" id="1.10.287.130">
    <property type="match status" value="1"/>
</dbReference>
<evidence type="ECO:0000256" key="10">
    <source>
        <dbReference type="PROSITE-ProRule" id="PRU00169"/>
    </source>
</evidence>
<gene>
    <name evidence="15" type="ORF">RJ41_08385</name>
</gene>
<dbReference type="SUPFAM" id="SSF47384">
    <property type="entry name" value="Homodimeric domain of signal transducing histidine kinase"/>
    <property type="match status" value="1"/>
</dbReference>
<evidence type="ECO:0000313" key="15">
    <source>
        <dbReference type="EMBL" id="KHT53698.1"/>
    </source>
</evidence>
<keyword evidence="7 12" id="KW-1133">Transmembrane helix</keyword>
<dbReference type="CDD" id="cd12914">
    <property type="entry name" value="PDC1_DGC_like"/>
    <property type="match status" value="1"/>
</dbReference>
<dbReference type="PANTHER" id="PTHR45339">
    <property type="entry name" value="HYBRID SIGNAL TRANSDUCTION HISTIDINE KINASE J"/>
    <property type="match status" value="1"/>
</dbReference>
<feature type="coiled-coil region" evidence="11">
    <location>
        <begin position="532"/>
        <end position="573"/>
    </location>
</feature>
<dbReference type="PANTHER" id="PTHR45339:SF1">
    <property type="entry name" value="HYBRID SIGNAL TRANSDUCTION HISTIDINE KINASE J"/>
    <property type="match status" value="1"/>
</dbReference>
<reference evidence="15 16" key="1">
    <citation type="submission" date="2014-12" db="EMBL/GenBank/DDBJ databases">
        <title>Genome sequencing of Alteromonas marina AD001.</title>
        <authorList>
            <person name="Adrian T.G.S."/>
            <person name="Chan K.G."/>
        </authorList>
    </citation>
    <scope>NUCLEOTIDE SEQUENCE [LARGE SCALE GENOMIC DNA]</scope>
    <source>
        <strain evidence="15 16">AD001</strain>
    </source>
</reference>
<dbReference type="AlphaFoldDB" id="A0A0B3Y9T2"/>
<protein>
    <recommendedName>
        <fullName evidence="3">histidine kinase</fullName>
        <ecNumber evidence="3">2.7.13.3</ecNumber>
    </recommendedName>
</protein>
<evidence type="ECO:0000256" key="3">
    <source>
        <dbReference type="ARBA" id="ARBA00012438"/>
    </source>
</evidence>
<accession>A0A0B3Y9T2</accession>
<keyword evidence="15" id="KW-0418">Kinase</keyword>
<feature type="domain" description="Response regulatory" evidence="14">
    <location>
        <begin position="823"/>
        <end position="940"/>
    </location>
</feature>
<dbReference type="InterPro" id="IPR011006">
    <property type="entry name" value="CheY-like_superfamily"/>
</dbReference>
<feature type="transmembrane region" description="Helical" evidence="12">
    <location>
        <begin position="178"/>
        <end position="199"/>
    </location>
</feature>
<keyword evidence="16" id="KW-1185">Reference proteome</keyword>
<feature type="transmembrane region" description="Helical" evidence="12">
    <location>
        <begin position="78"/>
        <end position="96"/>
    </location>
</feature>
<evidence type="ECO:0000256" key="2">
    <source>
        <dbReference type="ARBA" id="ARBA00004651"/>
    </source>
</evidence>
<dbReference type="SUPFAM" id="SSF103190">
    <property type="entry name" value="Sensory domain-like"/>
    <property type="match status" value="1"/>
</dbReference>
<dbReference type="Gene3D" id="3.30.450.20">
    <property type="entry name" value="PAS domain"/>
    <property type="match status" value="1"/>
</dbReference>
<dbReference type="InterPro" id="IPR033479">
    <property type="entry name" value="dCache_1"/>
</dbReference>
<feature type="transmembrane region" description="Helical" evidence="12">
    <location>
        <begin position="133"/>
        <end position="157"/>
    </location>
</feature>
<dbReference type="Pfam" id="PF00512">
    <property type="entry name" value="HisKA"/>
    <property type="match status" value="1"/>
</dbReference>
<dbReference type="Pfam" id="PF02743">
    <property type="entry name" value="dCache_1"/>
    <property type="match status" value="1"/>
</dbReference>
<dbReference type="GO" id="GO:0000155">
    <property type="term" value="F:phosphorelay sensor kinase activity"/>
    <property type="evidence" value="ECO:0007669"/>
    <property type="project" value="InterPro"/>
</dbReference>
<dbReference type="RefSeq" id="WP_039219321.1">
    <property type="nucleotide sequence ID" value="NZ_JWLW01000013.1"/>
</dbReference>
<dbReference type="PRINTS" id="PR00344">
    <property type="entry name" value="BCTRLSENSOR"/>
</dbReference>
<keyword evidence="6 12" id="KW-0812">Transmembrane</keyword>
<evidence type="ECO:0000256" key="12">
    <source>
        <dbReference type="SAM" id="Phobius"/>
    </source>
</evidence>
<dbReference type="InterPro" id="IPR001789">
    <property type="entry name" value="Sig_transdc_resp-reg_receiver"/>
</dbReference>
<dbReference type="CDD" id="cd00082">
    <property type="entry name" value="HisKA"/>
    <property type="match status" value="1"/>
</dbReference>
<dbReference type="Pfam" id="PF02518">
    <property type="entry name" value="HATPase_c"/>
    <property type="match status" value="1"/>
</dbReference>
<evidence type="ECO:0000256" key="4">
    <source>
        <dbReference type="ARBA" id="ARBA00022475"/>
    </source>
</evidence>